<accession>A0AAV0NZK0</accession>
<feature type="region of interest" description="Disordered" evidence="1">
    <location>
        <begin position="1"/>
        <end position="24"/>
    </location>
</feature>
<gene>
    <name evidence="2" type="ORF">LITE_LOCUS36095</name>
    <name evidence="3" type="ORF">LITE_LOCUS36121</name>
</gene>
<evidence type="ECO:0000313" key="3">
    <source>
        <dbReference type="EMBL" id="CAI0464272.1"/>
    </source>
</evidence>
<comment type="caution">
    <text evidence="3">The sequence shown here is derived from an EMBL/GenBank/DDBJ whole genome shotgun (WGS) entry which is preliminary data.</text>
</comment>
<dbReference type="GO" id="GO:0004252">
    <property type="term" value="F:serine-type endopeptidase activity"/>
    <property type="evidence" value="ECO:0007669"/>
    <property type="project" value="InterPro"/>
</dbReference>
<name>A0AAV0NZK0_9ROSI</name>
<protein>
    <recommendedName>
        <fullName evidence="5">Peptidase S8/S53 domain-containing protein</fullName>
    </recommendedName>
</protein>
<dbReference type="GO" id="GO:0006508">
    <property type="term" value="P:proteolysis"/>
    <property type="evidence" value="ECO:0007669"/>
    <property type="project" value="InterPro"/>
</dbReference>
<evidence type="ECO:0008006" key="5">
    <source>
        <dbReference type="Google" id="ProtNLM"/>
    </source>
</evidence>
<dbReference type="Gene3D" id="3.40.50.200">
    <property type="entry name" value="Peptidase S8/S53 domain"/>
    <property type="match status" value="1"/>
</dbReference>
<sequence length="45" mass="4820">MIGARYYSMTSERDVDGHGSHTASTIAGSVVPNASFYKLASWAAR</sequence>
<evidence type="ECO:0000313" key="2">
    <source>
        <dbReference type="EMBL" id="CAI0464223.1"/>
    </source>
</evidence>
<organism evidence="3 4">
    <name type="scientific">Linum tenue</name>
    <dbReference type="NCBI Taxonomy" id="586396"/>
    <lineage>
        <taxon>Eukaryota</taxon>
        <taxon>Viridiplantae</taxon>
        <taxon>Streptophyta</taxon>
        <taxon>Embryophyta</taxon>
        <taxon>Tracheophyta</taxon>
        <taxon>Spermatophyta</taxon>
        <taxon>Magnoliopsida</taxon>
        <taxon>eudicotyledons</taxon>
        <taxon>Gunneridae</taxon>
        <taxon>Pentapetalae</taxon>
        <taxon>rosids</taxon>
        <taxon>fabids</taxon>
        <taxon>Malpighiales</taxon>
        <taxon>Linaceae</taxon>
        <taxon>Linum</taxon>
    </lineage>
</organism>
<proteinExistence type="predicted"/>
<dbReference type="EMBL" id="CAMGYJ010000008">
    <property type="protein sequence ID" value="CAI0464272.1"/>
    <property type="molecule type" value="Genomic_DNA"/>
</dbReference>
<keyword evidence="4" id="KW-1185">Reference proteome</keyword>
<dbReference type="AlphaFoldDB" id="A0AAV0NZK0"/>
<evidence type="ECO:0000313" key="4">
    <source>
        <dbReference type="Proteomes" id="UP001154282"/>
    </source>
</evidence>
<evidence type="ECO:0000256" key="1">
    <source>
        <dbReference type="SAM" id="MobiDB-lite"/>
    </source>
</evidence>
<dbReference type="Proteomes" id="UP001154282">
    <property type="component" value="Unassembled WGS sequence"/>
</dbReference>
<dbReference type="SUPFAM" id="SSF52743">
    <property type="entry name" value="Subtilisin-like"/>
    <property type="match status" value="1"/>
</dbReference>
<reference evidence="3" key="1">
    <citation type="submission" date="2022-08" db="EMBL/GenBank/DDBJ databases">
        <authorList>
            <person name="Gutierrez-Valencia J."/>
        </authorList>
    </citation>
    <scope>NUCLEOTIDE SEQUENCE</scope>
</reference>
<dbReference type="InterPro" id="IPR036852">
    <property type="entry name" value="Peptidase_S8/S53_dom_sf"/>
</dbReference>
<dbReference type="EMBL" id="CAMGYJ010000008">
    <property type="protein sequence ID" value="CAI0464223.1"/>
    <property type="molecule type" value="Genomic_DNA"/>
</dbReference>